<reference evidence="7" key="2">
    <citation type="submission" date="2025-09" db="UniProtKB">
        <authorList>
            <consortium name="Ensembl"/>
        </authorList>
    </citation>
    <scope>IDENTIFICATION</scope>
</reference>
<dbReference type="STRING" id="8078.ENSFHEP00000002788"/>
<evidence type="ECO:0000256" key="1">
    <source>
        <dbReference type="ARBA" id="ARBA00022729"/>
    </source>
</evidence>
<dbReference type="SMART" id="SM00408">
    <property type="entry name" value="IGc2"/>
    <property type="match status" value="2"/>
</dbReference>
<dbReference type="InterPro" id="IPR003599">
    <property type="entry name" value="Ig_sub"/>
</dbReference>
<accession>A0A3Q2SSY0</accession>
<sequence>FTDLVQIIISGLDIYGGMKILNVCCFVFLFFFYLLFLVGGGNYKLINLCFLPSEPVSGVTVIPQSADLVEFSGSVSLSCSSSGSSLSFLWMNNSSEVTASDRARIKTTEGGSTLTIINVTRYDHGLYSCHVLNPVSDARSDPVNIFINGPENTKRNVSPSKEHYEEGSDITLGCLAESRPSAEFTWSLNGNPLPDTGPELKLKNIHISQSGNYSCQVCKHSSTAGIYKWKLRASVHMHGLIVPCHAF</sequence>
<keyword evidence="4" id="KW-0393">Immunoglobulin domain</keyword>
<name>A0A3Q2SSY0_FUNHE</name>
<evidence type="ECO:0000256" key="2">
    <source>
        <dbReference type="ARBA" id="ARBA00023157"/>
    </source>
</evidence>
<dbReference type="InterPro" id="IPR003598">
    <property type="entry name" value="Ig_sub2"/>
</dbReference>
<keyword evidence="2" id="KW-1015">Disulfide bond</keyword>
<dbReference type="Gene3D" id="2.60.40.10">
    <property type="entry name" value="Immunoglobulins"/>
    <property type="match status" value="2"/>
</dbReference>
<keyword evidence="5" id="KW-1133">Transmembrane helix</keyword>
<dbReference type="InterPro" id="IPR013151">
    <property type="entry name" value="Immunoglobulin_dom"/>
</dbReference>
<evidence type="ECO:0000313" key="8">
    <source>
        <dbReference type="Proteomes" id="UP000265000"/>
    </source>
</evidence>
<dbReference type="PANTHER" id="PTHR44337">
    <property type="entry name" value="CARCINOEMBRYONIC ANTIGEN-RELATED CELL ADHESION MOLECULE 8"/>
    <property type="match status" value="1"/>
</dbReference>
<dbReference type="PANTHER" id="PTHR44337:SF20">
    <property type="entry name" value="CARCINOEMBRYONIC ANTIGEN-RELATED CELL ADHESION MOLECULE 5-RELATED"/>
    <property type="match status" value="1"/>
</dbReference>
<keyword evidence="3" id="KW-0325">Glycoprotein</keyword>
<dbReference type="SUPFAM" id="SSF48726">
    <property type="entry name" value="Immunoglobulin"/>
    <property type="match status" value="2"/>
</dbReference>
<dbReference type="InterPro" id="IPR007110">
    <property type="entry name" value="Ig-like_dom"/>
</dbReference>
<dbReference type="GeneTree" id="ENSGT01100000263479"/>
<dbReference type="PROSITE" id="PS50835">
    <property type="entry name" value="IG_LIKE"/>
    <property type="match status" value="2"/>
</dbReference>
<keyword evidence="5" id="KW-0472">Membrane</keyword>
<dbReference type="Pfam" id="PF13895">
    <property type="entry name" value="Ig_2"/>
    <property type="match status" value="1"/>
</dbReference>
<evidence type="ECO:0000259" key="6">
    <source>
        <dbReference type="PROSITE" id="PS50835"/>
    </source>
</evidence>
<dbReference type="InterPro" id="IPR013783">
    <property type="entry name" value="Ig-like_fold"/>
</dbReference>
<feature type="transmembrane region" description="Helical" evidence="5">
    <location>
        <begin position="20"/>
        <end position="38"/>
    </location>
</feature>
<evidence type="ECO:0000256" key="4">
    <source>
        <dbReference type="ARBA" id="ARBA00023319"/>
    </source>
</evidence>
<keyword evidence="5" id="KW-0812">Transmembrane</keyword>
<proteinExistence type="predicted"/>
<feature type="domain" description="Ig-like" evidence="6">
    <location>
        <begin position="55"/>
        <end position="146"/>
    </location>
</feature>
<dbReference type="Proteomes" id="UP000265000">
    <property type="component" value="Unplaced"/>
</dbReference>
<organism evidence="7 8">
    <name type="scientific">Fundulus heteroclitus</name>
    <name type="common">Killifish</name>
    <name type="synonym">Mummichog</name>
    <dbReference type="NCBI Taxonomy" id="8078"/>
    <lineage>
        <taxon>Eukaryota</taxon>
        <taxon>Metazoa</taxon>
        <taxon>Chordata</taxon>
        <taxon>Craniata</taxon>
        <taxon>Vertebrata</taxon>
        <taxon>Euteleostomi</taxon>
        <taxon>Actinopterygii</taxon>
        <taxon>Neopterygii</taxon>
        <taxon>Teleostei</taxon>
        <taxon>Neoteleostei</taxon>
        <taxon>Acanthomorphata</taxon>
        <taxon>Ovalentaria</taxon>
        <taxon>Atherinomorphae</taxon>
        <taxon>Cyprinodontiformes</taxon>
        <taxon>Fundulidae</taxon>
        <taxon>Fundulus</taxon>
    </lineage>
</organism>
<dbReference type="Ensembl" id="ENSFHET00000011648.1">
    <property type="protein sequence ID" value="ENSFHEP00000002788.1"/>
    <property type="gene ID" value="ENSFHEG00000003608.1"/>
</dbReference>
<keyword evidence="8" id="KW-1185">Reference proteome</keyword>
<evidence type="ECO:0000256" key="3">
    <source>
        <dbReference type="ARBA" id="ARBA00023180"/>
    </source>
</evidence>
<dbReference type="InterPro" id="IPR036179">
    <property type="entry name" value="Ig-like_dom_sf"/>
</dbReference>
<dbReference type="SMART" id="SM00409">
    <property type="entry name" value="IG"/>
    <property type="match status" value="2"/>
</dbReference>
<keyword evidence="1" id="KW-0732">Signal</keyword>
<dbReference type="InterPro" id="IPR052598">
    <property type="entry name" value="IgSF_CEA-related"/>
</dbReference>
<evidence type="ECO:0000256" key="5">
    <source>
        <dbReference type="SAM" id="Phobius"/>
    </source>
</evidence>
<feature type="domain" description="Ig-like" evidence="6">
    <location>
        <begin position="150"/>
        <end position="217"/>
    </location>
</feature>
<evidence type="ECO:0000313" key="7">
    <source>
        <dbReference type="Ensembl" id="ENSFHEP00000002788.1"/>
    </source>
</evidence>
<dbReference type="AlphaFoldDB" id="A0A3Q2SSY0"/>
<reference evidence="7" key="1">
    <citation type="submission" date="2025-08" db="UniProtKB">
        <authorList>
            <consortium name="Ensembl"/>
        </authorList>
    </citation>
    <scope>IDENTIFICATION</scope>
</reference>
<protein>
    <recommendedName>
        <fullName evidence="6">Ig-like domain-containing protein</fullName>
    </recommendedName>
</protein>
<dbReference type="Pfam" id="PF00047">
    <property type="entry name" value="ig"/>
    <property type="match status" value="1"/>
</dbReference>